<sequence>RDPLGEEHERDLRGERPPGPARERDAERERDPQGDHRGRGERPSLRSQAGLGRDPRRGQAEGTPHHGPQDGPAAPGTAGARLR</sequence>
<feature type="compositionally biased region" description="Basic and acidic residues" evidence="1">
    <location>
        <begin position="53"/>
        <end position="68"/>
    </location>
</feature>
<keyword evidence="3" id="KW-1185">Reference proteome</keyword>
<organism evidence="2 3">
    <name type="scientific">Pleurodeles waltl</name>
    <name type="common">Iberian ribbed newt</name>
    <dbReference type="NCBI Taxonomy" id="8319"/>
    <lineage>
        <taxon>Eukaryota</taxon>
        <taxon>Metazoa</taxon>
        <taxon>Chordata</taxon>
        <taxon>Craniata</taxon>
        <taxon>Vertebrata</taxon>
        <taxon>Euteleostomi</taxon>
        <taxon>Amphibia</taxon>
        <taxon>Batrachia</taxon>
        <taxon>Caudata</taxon>
        <taxon>Salamandroidea</taxon>
        <taxon>Salamandridae</taxon>
        <taxon>Pleurodelinae</taxon>
        <taxon>Pleurodeles</taxon>
    </lineage>
</organism>
<evidence type="ECO:0000256" key="1">
    <source>
        <dbReference type="SAM" id="MobiDB-lite"/>
    </source>
</evidence>
<name>A0AAV7PZ45_PLEWA</name>
<evidence type="ECO:0000313" key="3">
    <source>
        <dbReference type="Proteomes" id="UP001066276"/>
    </source>
</evidence>
<proteinExistence type="predicted"/>
<dbReference type="EMBL" id="JANPWB010000011">
    <property type="protein sequence ID" value="KAJ1133381.1"/>
    <property type="molecule type" value="Genomic_DNA"/>
</dbReference>
<feature type="non-terminal residue" evidence="2">
    <location>
        <position position="83"/>
    </location>
</feature>
<dbReference type="AlphaFoldDB" id="A0AAV7PZ45"/>
<feature type="region of interest" description="Disordered" evidence="1">
    <location>
        <begin position="1"/>
        <end position="83"/>
    </location>
</feature>
<gene>
    <name evidence="2" type="ORF">NDU88_011676</name>
</gene>
<feature type="non-terminal residue" evidence="2">
    <location>
        <position position="1"/>
    </location>
</feature>
<comment type="caution">
    <text evidence="2">The sequence shown here is derived from an EMBL/GenBank/DDBJ whole genome shotgun (WGS) entry which is preliminary data.</text>
</comment>
<feature type="compositionally biased region" description="Basic and acidic residues" evidence="1">
    <location>
        <begin position="1"/>
        <end position="44"/>
    </location>
</feature>
<dbReference type="Proteomes" id="UP001066276">
    <property type="component" value="Chromosome 7"/>
</dbReference>
<reference evidence="2" key="1">
    <citation type="journal article" date="2022" name="bioRxiv">
        <title>Sequencing and chromosome-scale assembly of the giantPleurodeles waltlgenome.</title>
        <authorList>
            <person name="Brown T."/>
            <person name="Elewa A."/>
            <person name="Iarovenko S."/>
            <person name="Subramanian E."/>
            <person name="Araus A.J."/>
            <person name="Petzold A."/>
            <person name="Susuki M."/>
            <person name="Suzuki K.-i.T."/>
            <person name="Hayashi T."/>
            <person name="Toyoda A."/>
            <person name="Oliveira C."/>
            <person name="Osipova E."/>
            <person name="Leigh N.D."/>
            <person name="Simon A."/>
            <person name="Yun M.H."/>
        </authorList>
    </citation>
    <scope>NUCLEOTIDE SEQUENCE</scope>
    <source>
        <strain evidence="2">20211129_DDA</strain>
        <tissue evidence="2">Liver</tissue>
    </source>
</reference>
<protein>
    <submittedName>
        <fullName evidence="2">Uncharacterized protein</fullName>
    </submittedName>
</protein>
<accession>A0AAV7PZ45</accession>
<evidence type="ECO:0000313" key="2">
    <source>
        <dbReference type="EMBL" id="KAJ1133381.1"/>
    </source>
</evidence>